<protein>
    <submittedName>
        <fullName evidence="2">Uncharacterized protein</fullName>
    </submittedName>
</protein>
<evidence type="ECO:0000256" key="1">
    <source>
        <dbReference type="SAM" id="MobiDB-lite"/>
    </source>
</evidence>
<gene>
    <name evidence="2" type="ORF">L0661_23810</name>
</gene>
<dbReference type="Proteomes" id="UP001139411">
    <property type="component" value="Unassembled WGS sequence"/>
</dbReference>
<dbReference type="AlphaFoldDB" id="A0A9X1QH84"/>
<feature type="region of interest" description="Disordered" evidence="1">
    <location>
        <begin position="97"/>
        <end position="116"/>
    </location>
</feature>
<feature type="compositionally biased region" description="Basic and acidic residues" evidence="1">
    <location>
        <begin position="107"/>
        <end position="116"/>
    </location>
</feature>
<accession>A0A9X1QH84</accession>
<dbReference type="RefSeq" id="WP_235179537.1">
    <property type="nucleotide sequence ID" value="NZ_JAKFFV010000019.1"/>
</dbReference>
<evidence type="ECO:0000313" key="2">
    <source>
        <dbReference type="EMBL" id="MCF2501365.1"/>
    </source>
</evidence>
<name>A0A9X1QH84_9BACT</name>
<dbReference type="EMBL" id="JAKFFV010000019">
    <property type="protein sequence ID" value="MCF2501365.1"/>
    <property type="molecule type" value="Genomic_DNA"/>
</dbReference>
<comment type="caution">
    <text evidence="2">The sequence shown here is derived from an EMBL/GenBank/DDBJ whole genome shotgun (WGS) entry which is preliminary data.</text>
</comment>
<organism evidence="2 3">
    <name type="scientific">Dyadobacter chenhuakuii</name>
    <dbReference type="NCBI Taxonomy" id="2909339"/>
    <lineage>
        <taxon>Bacteria</taxon>
        <taxon>Pseudomonadati</taxon>
        <taxon>Bacteroidota</taxon>
        <taxon>Cytophagia</taxon>
        <taxon>Cytophagales</taxon>
        <taxon>Spirosomataceae</taxon>
        <taxon>Dyadobacter</taxon>
    </lineage>
</organism>
<evidence type="ECO:0000313" key="3">
    <source>
        <dbReference type="Proteomes" id="UP001139411"/>
    </source>
</evidence>
<proteinExistence type="predicted"/>
<reference evidence="2" key="1">
    <citation type="submission" date="2022-01" db="EMBL/GenBank/DDBJ databases">
        <title>Novel species in genus Dyadobacter.</title>
        <authorList>
            <person name="Ma C."/>
        </authorList>
    </citation>
    <scope>NUCLEOTIDE SEQUENCE</scope>
    <source>
        <strain evidence="2">CY357</strain>
    </source>
</reference>
<sequence>MARLEEILATHTATVNAAVDQYLALYDQQGKPISRKTFAEFVNENGRKLSADIAGSAADSFHQSIMANIAPVLIFSSTRSINFDAVGRWQKELVERFDQLDPEPETPEQHDNQPEA</sequence>